<dbReference type="GO" id="GO:0005509">
    <property type="term" value="F:calcium ion binding"/>
    <property type="evidence" value="ECO:0007669"/>
    <property type="project" value="TreeGrafter"/>
</dbReference>
<evidence type="ECO:0000256" key="1">
    <source>
        <dbReference type="ARBA" id="ARBA00022723"/>
    </source>
</evidence>
<feature type="domain" description="C2" evidence="4">
    <location>
        <begin position="1"/>
        <end position="122"/>
    </location>
</feature>
<gene>
    <name evidence="5" type="ORF">Poli38472_006916</name>
</gene>
<name>A0A8K1FDV5_PYTOL</name>
<dbReference type="PANTHER" id="PTHR45911:SF4">
    <property type="entry name" value="MULTIPLE C2 AND TRANSMEMBRANE DOMAIN-CONTAINING PROTEIN"/>
    <property type="match status" value="1"/>
</dbReference>
<feature type="region of interest" description="Disordered" evidence="3">
    <location>
        <begin position="323"/>
        <end position="369"/>
    </location>
</feature>
<keyword evidence="1" id="KW-0479">Metal-binding</keyword>
<dbReference type="InterPro" id="IPR000008">
    <property type="entry name" value="C2_dom"/>
</dbReference>
<evidence type="ECO:0000313" key="5">
    <source>
        <dbReference type="EMBL" id="TMW58771.1"/>
    </source>
</evidence>
<accession>A0A8K1FDV5</accession>
<organism evidence="5 6">
    <name type="scientific">Pythium oligandrum</name>
    <name type="common">Mycoparasitic fungus</name>
    <dbReference type="NCBI Taxonomy" id="41045"/>
    <lineage>
        <taxon>Eukaryota</taxon>
        <taxon>Sar</taxon>
        <taxon>Stramenopiles</taxon>
        <taxon>Oomycota</taxon>
        <taxon>Peronosporomycetes</taxon>
        <taxon>Pythiales</taxon>
        <taxon>Pythiaceae</taxon>
        <taxon>Pythium</taxon>
    </lineage>
</organism>
<dbReference type="Proteomes" id="UP000794436">
    <property type="component" value="Unassembled WGS sequence"/>
</dbReference>
<dbReference type="EMBL" id="SPLM01000110">
    <property type="protein sequence ID" value="TMW58771.1"/>
    <property type="molecule type" value="Genomic_DNA"/>
</dbReference>
<dbReference type="InterPro" id="IPR035892">
    <property type="entry name" value="C2_domain_sf"/>
</dbReference>
<proteinExistence type="predicted"/>
<dbReference type="PROSITE" id="PS50004">
    <property type="entry name" value="C2"/>
    <property type="match status" value="3"/>
</dbReference>
<feature type="domain" description="C2" evidence="4">
    <location>
        <begin position="353"/>
        <end position="500"/>
    </location>
</feature>
<dbReference type="SUPFAM" id="SSF49562">
    <property type="entry name" value="C2 domain (Calcium/lipid-binding domain, CaLB)"/>
    <property type="match status" value="3"/>
</dbReference>
<sequence length="881" mass="97404">MSSSAPSSLVVGVVAARNLLAEDINGFSDPFVQILLLDHRGNPLPTAPIHKTSIQKKTLNPTWNETFVLGQDGLDLRVVTTLRFLVYDYDGFKRDDTLGVVDVPMDLLLTDEIIDKTSDTWYMVKKHEGEMTKDATGELQLTFTRPSVSKAATTASPAAAAAEPNLLYVTIDSGRDLLAMDKGQSSDPFVKLSLVGQKFHTATIEKTLKPHWDERFAFLLSDAHTTLELLAEDEDRTVNDFLGRAQIVLADVLVNGPHVEHKVMVKLLDKKLREDKDRGSLQLRLLWTYDENAESITTSMKKERKKTMQDGLMNQLKSSLHLGGGPPGAPIAVSSAHDEGHDYGQPWEDDEDDDGMLLQDESDGESEAGAADSLRFLVVTIHRLEELPPLDALTFDKEKHKPIAPGGGIDAYVAAWQSDRPEDFIRTRIHTRKGRREELSTSFHESLMLPLSAPTAGAKTNVTLAVMDWDQIGGDEVVSHIELQDVEQLVAQRGKQPFWWNMYGAPLVGLKNKEAVAKMNEDTLAGSTYRGRVLLTVKFQQKPKATYENKHQKRAAKKLPRSLFPLSQVYRLRAHFLSAIGMPVPHGKYYLSLSCGLNEITSSHKGAINHAIEWNETEESDRMLFPVDVTQIPDILLCLCTGEWEKRVIVGYKRFSAAELLKKEFNDTVGEWVTLTADPTTEAVDCDEFPGKVLVRLGFGTLESANAQVWDQKALIDQVSRRVPYQVRVRVQAIQAESGETLPSKFNLTVQCWDQEVQKNGVELTSTSKTPTTFCLDTNLPHLSVASQVLIHVKDATSKSSKLLGTAGIALGIAEDKANALVTLCTAEQLKTDKRLQLPVAGGLSLVTPDGSVTRVQVHASVELIRKTFPDEVLPSAEATP</sequence>
<keyword evidence="2" id="KW-0106">Calcium</keyword>
<dbReference type="GO" id="GO:0016020">
    <property type="term" value="C:membrane"/>
    <property type="evidence" value="ECO:0007669"/>
    <property type="project" value="TreeGrafter"/>
</dbReference>
<evidence type="ECO:0000259" key="4">
    <source>
        <dbReference type="PROSITE" id="PS50004"/>
    </source>
</evidence>
<evidence type="ECO:0000256" key="2">
    <source>
        <dbReference type="ARBA" id="ARBA00022837"/>
    </source>
</evidence>
<feature type="domain" description="C2" evidence="4">
    <location>
        <begin position="145"/>
        <end position="262"/>
    </location>
</feature>
<dbReference type="AlphaFoldDB" id="A0A8K1FDV5"/>
<feature type="compositionally biased region" description="Acidic residues" evidence="3">
    <location>
        <begin position="347"/>
        <end position="366"/>
    </location>
</feature>
<reference evidence="5" key="1">
    <citation type="submission" date="2019-03" db="EMBL/GenBank/DDBJ databases">
        <title>Long read genome sequence of the mycoparasitic Pythium oligandrum ATCC 38472 isolated from sugarbeet rhizosphere.</title>
        <authorList>
            <person name="Gaulin E."/>
        </authorList>
    </citation>
    <scope>NUCLEOTIDE SEQUENCE</scope>
    <source>
        <strain evidence="5">ATCC 38472_TT</strain>
    </source>
</reference>
<dbReference type="PANTHER" id="PTHR45911">
    <property type="entry name" value="C2 DOMAIN-CONTAINING PROTEIN"/>
    <property type="match status" value="1"/>
</dbReference>
<dbReference type="CDD" id="cd00030">
    <property type="entry name" value="C2"/>
    <property type="match status" value="2"/>
</dbReference>
<dbReference type="Gene3D" id="2.60.40.150">
    <property type="entry name" value="C2 domain"/>
    <property type="match status" value="3"/>
</dbReference>
<dbReference type="OrthoDB" id="67700at2759"/>
<dbReference type="Pfam" id="PF00168">
    <property type="entry name" value="C2"/>
    <property type="match status" value="3"/>
</dbReference>
<dbReference type="SMART" id="SM00239">
    <property type="entry name" value="C2"/>
    <property type="match status" value="3"/>
</dbReference>
<evidence type="ECO:0000313" key="6">
    <source>
        <dbReference type="Proteomes" id="UP000794436"/>
    </source>
</evidence>
<keyword evidence="6" id="KW-1185">Reference proteome</keyword>
<evidence type="ECO:0000256" key="3">
    <source>
        <dbReference type="SAM" id="MobiDB-lite"/>
    </source>
</evidence>
<protein>
    <recommendedName>
        <fullName evidence="4">C2 domain-containing protein</fullName>
    </recommendedName>
</protein>
<comment type="caution">
    <text evidence="5">The sequence shown here is derived from an EMBL/GenBank/DDBJ whole genome shotgun (WGS) entry which is preliminary data.</text>
</comment>